<sequence length="104" mass="11674">RLRVLNLSNNCLQSLPASAAENHPLETLLLTANLLSDLTPLSLFHNLRILHAAYNTLQVLPDSCVSAWQEMEELVLSGNQLCQLPENMTRLAHLRVLRIHSNLL</sequence>
<keyword evidence="2" id="KW-0677">Repeat</keyword>
<evidence type="ECO:0000256" key="2">
    <source>
        <dbReference type="ARBA" id="ARBA00022737"/>
    </source>
</evidence>
<accession>A0A1B6FU14</accession>
<gene>
    <name evidence="3" type="ORF">g.48103</name>
</gene>
<keyword evidence="1" id="KW-0433">Leucine-rich repeat</keyword>
<dbReference type="Pfam" id="PF13855">
    <property type="entry name" value="LRR_8"/>
    <property type="match status" value="1"/>
</dbReference>
<dbReference type="InterPro" id="IPR050216">
    <property type="entry name" value="LRR_domain-containing"/>
</dbReference>
<dbReference type="InterPro" id="IPR001611">
    <property type="entry name" value="Leu-rich_rpt"/>
</dbReference>
<name>A0A1B6FU14_9HEMI</name>
<dbReference type="InterPro" id="IPR032675">
    <property type="entry name" value="LRR_dom_sf"/>
</dbReference>
<dbReference type="EMBL" id="GECZ01016130">
    <property type="protein sequence ID" value="JAS53639.1"/>
    <property type="molecule type" value="Transcribed_RNA"/>
</dbReference>
<proteinExistence type="predicted"/>
<feature type="non-terminal residue" evidence="3">
    <location>
        <position position="104"/>
    </location>
</feature>
<evidence type="ECO:0000313" key="3">
    <source>
        <dbReference type="EMBL" id="JAS53639.1"/>
    </source>
</evidence>
<dbReference type="PANTHER" id="PTHR48051:SF1">
    <property type="entry name" value="RAS SUPPRESSOR PROTEIN 1"/>
    <property type="match status" value="1"/>
</dbReference>
<dbReference type="Gene3D" id="3.80.10.10">
    <property type="entry name" value="Ribonuclease Inhibitor"/>
    <property type="match status" value="1"/>
</dbReference>
<protein>
    <submittedName>
        <fullName evidence="3">Uncharacterized protein</fullName>
    </submittedName>
</protein>
<dbReference type="Pfam" id="PF00560">
    <property type="entry name" value="LRR_1"/>
    <property type="match status" value="1"/>
</dbReference>
<organism evidence="3">
    <name type="scientific">Cuerna arida</name>
    <dbReference type="NCBI Taxonomy" id="1464854"/>
    <lineage>
        <taxon>Eukaryota</taxon>
        <taxon>Metazoa</taxon>
        <taxon>Ecdysozoa</taxon>
        <taxon>Arthropoda</taxon>
        <taxon>Hexapoda</taxon>
        <taxon>Insecta</taxon>
        <taxon>Pterygota</taxon>
        <taxon>Neoptera</taxon>
        <taxon>Paraneoptera</taxon>
        <taxon>Hemiptera</taxon>
        <taxon>Auchenorrhyncha</taxon>
        <taxon>Membracoidea</taxon>
        <taxon>Cicadellidae</taxon>
        <taxon>Cicadellinae</taxon>
        <taxon>Proconiini</taxon>
        <taxon>Cuerna</taxon>
    </lineage>
</organism>
<evidence type="ECO:0000256" key="1">
    <source>
        <dbReference type="ARBA" id="ARBA00022614"/>
    </source>
</evidence>
<dbReference type="SUPFAM" id="SSF52058">
    <property type="entry name" value="L domain-like"/>
    <property type="match status" value="1"/>
</dbReference>
<dbReference type="GO" id="GO:0005737">
    <property type="term" value="C:cytoplasm"/>
    <property type="evidence" value="ECO:0007669"/>
    <property type="project" value="TreeGrafter"/>
</dbReference>
<dbReference type="AlphaFoldDB" id="A0A1B6FU14"/>
<reference evidence="3" key="1">
    <citation type="submission" date="2015-11" db="EMBL/GenBank/DDBJ databases">
        <title>De novo transcriptome assembly of four potential Pierce s Disease insect vectors from Arizona vineyards.</title>
        <authorList>
            <person name="Tassone E.E."/>
        </authorList>
    </citation>
    <scope>NUCLEOTIDE SEQUENCE</scope>
</reference>
<feature type="non-terminal residue" evidence="3">
    <location>
        <position position="1"/>
    </location>
</feature>
<dbReference type="PROSITE" id="PS51450">
    <property type="entry name" value="LRR"/>
    <property type="match status" value="1"/>
</dbReference>
<dbReference type="PANTHER" id="PTHR48051">
    <property type="match status" value="1"/>
</dbReference>